<dbReference type="EMBL" id="GGEC01029334">
    <property type="protein sequence ID" value="MBX09818.1"/>
    <property type="molecule type" value="Transcribed_RNA"/>
</dbReference>
<name>A0A2P2KVW2_RHIMU</name>
<protein>
    <submittedName>
        <fullName evidence="1">Uncharacterized protein</fullName>
    </submittedName>
</protein>
<dbReference type="AlphaFoldDB" id="A0A2P2KVW2"/>
<organism evidence="1">
    <name type="scientific">Rhizophora mucronata</name>
    <name type="common">Asiatic mangrove</name>
    <dbReference type="NCBI Taxonomy" id="61149"/>
    <lineage>
        <taxon>Eukaryota</taxon>
        <taxon>Viridiplantae</taxon>
        <taxon>Streptophyta</taxon>
        <taxon>Embryophyta</taxon>
        <taxon>Tracheophyta</taxon>
        <taxon>Spermatophyta</taxon>
        <taxon>Magnoliopsida</taxon>
        <taxon>eudicotyledons</taxon>
        <taxon>Gunneridae</taxon>
        <taxon>Pentapetalae</taxon>
        <taxon>rosids</taxon>
        <taxon>fabids</taxon>
        <taxon>Malpighiales</taxon>
        <taxon>Rhizophoraceae</taxon>
        <taxon>Rhizophora</taxon>
    </lineage>
</organism>
<proteinExistence type="predicted"/>
<sequence length="85" mass="9467">MLKALAAPLKGKPPNGWHSSFTAWTTRVSNPVCSPRFRASASVMVQLAAFATGVLANIYEFHLYTRSSTNLYHTQASQYRRQFCG</sequence>
<reference evidence="1" key="1">
    <citation type="submission" date="2018-02" db="EMBL/GenBank/DDBJ databases">
        <title>Rhizophora mucronata_Transcriptome.</title>
        <authorList>
            <person name="Meera S.P."/>
            <person name="Sreeshan A."/>
            <person name="Augustine A."/>
        </authorList>
    </citation>
    <scope>NUCLEOTIDE SEQUENCE</scope>
    <source>
        <tissue evidence="1">Leaf</tissue>
    </source>
</reference>
<evidence type="ECO:0000313" key="1">
    <source>
        <dbReference type="EMBL" id="MBX09818.1"/>
    </source>
</evidence>
<accession>A0A2P2KVW2</accession>